<keyword evidence="1" id="KW-0547">Nucleotide-binding</keyword>
<reference evidence="4 5" key="1">
    <citation type="journal article" date="2019" name="Sci. Rep.">
        <title>Extended insight into the Mycobacterium chelonae-abscessus complex through whole genome sequencing of Mycobacterium salmoniphilum outbreak and Mycobacterium salmoniphilum-like strains.</title>
        <authorList>
            <person name="Behra P.R.K."/>
            <person name="Das S."/>
            <person name="Pettersson B.M.F."/>
            <person name="Shirreff L."/>
            <person name="DuCote T."/>
            <person name="Jacobsson K.G."/>
            <person name="Ennis D.G."/>
            <person name="Kirsebom L.A."/>
        </authorList>
    </citation>
    <scope>NUCLEOTIDE SEQUENCE [LARGE SCALE GENOMIC DNA]</scope>
    <source>
        <strain evidence="4 5">DSM 45524</strain>
    </source>
</reference>
<proteinExistence type="predicted"/>
<evidence type="ECO:0000256" key="1">
    <source>
        <dbReference type="ARBA" id="ARBA00022741"/>
    </source>
</evidence>
<dbReference type="RefSeq" id="WP_078333585.1">
    <property type="nucleotide sequence ID" value="NZ_MAFQ01000005.1"/>
</dbReference>
<dbReference type="Pfam" id="PF13191">
    <property type="entry name" value="AAA_16"/>
    <property type="match status" value="1"/>
</dbReference>
<feature type="domain" description="HTH luxR-type" evidence="3">
    <location>
        <begin position="869"/>
        <end position="931"/>
    </location>
</feature>
<dbReference type="SUPFAM" id="SSF52540">
    <property type="entry name" value="P-loop containing nucleoside triphosphate hydrolases"/>
    <property type="match status" value="1"/>
</dbReference>
<dbReference type="EMBL" id="RXLR01000014">
    <property type="protein sequence ID" value="TDH22752.1"/>
    <property type="molecule type" value="Genomic_DNA"/>
</dbReference>
<dbReference type="SMART" id="SM00421">
    <property type="entry name" value="HTH_LUXR"/>
    <property type="match status" value="1"/>
</dbReference>
<dbReference type="SMART" id="SM00382">
    <property type="entry name" value="AAA"/>
    <property type="match status" value="1"/>
</dbReference>
<dbReference type="CDD" id="cd06170">
    <property type="entry name" value="LuxR_C_like"/>
    <property type="match status" value="1"/>
</dbReference>
<dbReference type="Gene3D" id="1.10.10.10">
    <property type="entry name" value="Winged helix-like DNA-binding domain superfamily/Winged helix DNA-binding domain"/>
    <property type="match status" value="1"/>
</dbReference>
<dbReference type="PRINTS" id="PR00038">
    <property type="entry name" value="HTHLUXR"/>
</dbReference>
<dbReference type="AlphaFoldDB" id="A0A4R5PDF2"/>
<dbReference type="GO" id="GO:0006355">
    <property type="term" value="P:regulation of DNA-templated transcription"/>
    <property type="evidence" value="ECO:0007669"/>
    <property type="project" value="InterPro"/>
</dbReference>
<dbReference type="InterPro" id="IPR003593">
    <property type="entry name" value="AAA+_ATPase"/>
</dbReference>
<dbReference type="GO" id="GO:0005737">
    <property type="term" value="C:cytoplasm"/>
    <property type="evidence" value="ECO:0007669"/>
    <property type="project" value="TreeGrafter"/>
</dbReference>
<dbReference type="InterPro" id="IPR000792">
    <property type="entry name" value="Tscrpt_reg_LuxR_C"/>
</dbReference>
<dbReference type="Proteomes" id="UP000295627">
    <property type="component" value="Unassembled WGS sequence"/>
</dbReference>
<dbReference type="InterPro" id="IPR036388">
    <property type="entry name" value="WH-like_DNA-bd_sf"/>
</dbReference>
<dbReference type="InterPro" id="IPR011990">
    <property type="entry name" value="TPR-like_helical_dom_sf"/>
</dbReference>
<dbReference type="PANTHER" id="PTHR16305:SF35">
    <property type="entry name" value="TRANSCRIPTIONAL ACTIVATOR DOMAIN"/>
    <property type="match status" value="1"/>
</dbReference>
<accession>A0A4R5PDF2</accession>
<dbReference type="InterPro" id="IPR041664">
    <property type="entry name" value="AAA_16"/>
</dbReference>
<evidence type="ECO:0000259" key="3">
    <source>
        <dbReference type="PROSITE" id="PS50043"/>
    </source>
</evidence>
<dbReference type="InterPro" id="IPR027417">
    <property type="entry name" value="P-loop_NTPase"/>
</dbReference>
<gene>
    <name evidence="4" type="ORF">EJ571_12755</name>
</gene>
<dbReference type="Gene3D" id="1.25.40.10">
    <property type="entry name" value="Tetratricopeptide repeat domain"/>
    <property type="match status" value="1"/>
</dbReference>
<evidence type="ECO:0000313" key="4">
    <source>
        <dbReference type="EMBL" id="TDH22752.1"/>
    </source>
</evidence>
<keyword evidence="2" id="KW-0067">ATP-binding</keyword>
<organism evidence="4 5">
    <name type="scientific">Mycobacteroides franklinii</name>
    <dbReference type="NCBI Taxonomy" id="948102"/>
    <lineage>
        <taxon>Bacteria</taxon>
        <taxon>Bacillati</taxon>
        <taxon>Actinomycetota</taxon>
        <taxon>Actinomycetes</taxon>
        <taxon>Mycobacteriales</taxon>
        <taxon>Mycobacteriaceae</taxon>
        <taxon>Mycobacteroides</taxon>
    </lineage>
</organism>
<dbReference type="GO" id="GO:0004016">
    <property type="term" value="F:adenylate cyclase activity"/>
    <property type="evidence" value="ECO:0007669"/>
    <property type="project" value="TreeGrafter"/>
</dbReference>
<protein>
    <submittedName>
        <fullName evidence="4">Helix-turn-helix transcriptional regulator</fullName>
    </submittedName>
</protein>
<dbReference type="PANTHER" id="PTHR16305">
    <property type="entry name" value="TESTICULAR SOLUBLE ADENYLYL CYCLASE"/>
    <property type="match status" value="1"/>
</dbReference>
<sequence>MTAAPTHPSRFIGRDDLRNTVARVATRADNPPHVVLLVGEAGIGKSTLLLHATTAAAQRGVRVLLTAGGEPELQHAYTSMTELIWPLHDHIEELPTPLRDTLNDILGVSTQPTPRGPVVIRQALLALLKSASRERPLLLALDDVDLLDRDTREVVTSISRRLIGTPVSVIMTARRRESLSGFDSVITVLDVPPLTDREASDLLDAQSPPPERGVRGEMVRWAGGNPLALIEGARFYRLSGATVFRSNSMPGFRGAHSIFSMELAALDADSRKLLLYSASGSGYETVDVITQVAGYGSDLSLWKPAEEAGLVSITSDKRVKFCHPLLRTLAYTDSSLIDQRAAHLSFGASTSLEDSCRSWHLAAAATEPDESIACALERSARQAQRRGGYLEIARAMRRAGELSVAGDDGARRYALAAAAANFGGDPAWALTLCDKASQLTSDPDVLGYASLTRGSIRLQAAQATEAFELVRRCMDGVTPPEGRLALTLTYLGASCSYYSGDITHREALQKWLPRLPFDDSEPQGSQVEFFTFPVGSAALQRSYIGMYADTVIPGHLRPAPFDRYWLTPQANDLEPFRQLVVGVMASVSEESALAACHLTEAVESLKSTGGMRGFTYAMAPLAWALLDTGRWDQLDELLATTADLCEINDLALLHNETTVCRAHLLAYRGAPDDAAATLRSVETSSLGAMSGPTCAALVRAHGWTALAQGDFDSAYLHFREQFHADGTPTHFVVSHRGMAELAWAAARSGRAEEVRPLIDAMGQQLHSESPVRIQLLHHQATALVSTTADAENHFRLAVQDPVGDQWPLERARARFHYGEWLRRARRPAEARPLLTAALTVFERHGAETLVALVRAELRAAGVVSKSARTTAGFDSLTAQERQIVRLAASGLTNRQIGDQLNLSPRTIASHLYHVYPKLGVSRRHELRDVIE</sequence>
<dbReference type="GO" id="GO:0005524">
    <property type="term" value="F:ATP binding"/>
    <property type="evidence" value="ECO:0007669"/>
    <property type="project" value="UniProtKB-KW"/>
</dbReference>
<dbReference type="PROSITE" id="PS50043">
    <property type="entry name" value="HTH_LUXR_2"/>
    <property type="match status" value="1"/>
</dbReference>
<evidence type="ECO:0000256" key="2">
    <source>
        <dbReference type="ARBA" id="ARBA00022840"/>
    </source>
</evidence>
<dbReference type="Gene3D" id="3.40.50.300">
    <property type="entry name" value="P-loop containing nucleotide triphosphate hydrolases"/>
    <property type="match status" value="1"/>
</dbReference>
<comment type="caution">
    <text evidence="4">The sequence shown here is derived from an EMBL/GenBank/DDBJ whole genome shotgun (WGS) entry which is preliminary data.</text>
</comment>
<dbReference type="InterPro" id="IPR016032">
    <property type="entry name" value="Sig_transdc_resp-reg_C-effctor"/>
</dbReference>
<name>A0A4R5PDF2_9MYCO</name>
<dbReference type="GO" id="GO:0003677">
    <property type="term" value="F:DNA binding"/>
    <property type="evidence" value="ECO:0007669"/>
    <property type="project" value="InterPro"/>
</dbReference>
<dbReference type="Pfam" id="PF00196">
    <property type="entry name" value="GerE"/>
    <property type="match status" value="1"/>
</dbReference>
<dbReference type="PROSITE" id="PS00622">
    <property type="entry name" value="HTH_LUXR_1"/>
    <property type="match status" value="1"/>
</dbReference>
<dbReference type="SUPFAM" id="SSF46894">
    <property type="entry name" value="C-terminal effector domain of the bipartite response regulators"/>
    <property type="match status" value="1"/>
</dbReference>
<evidence type="ECO:0000313" key="5">
    <source>
        <dbReference type="Proteomes" id="UP000295627"/>
    </source>
</evidence>